<dbReference type="PANTHER" id="PTHR47572">
    <property type="entry name" value="LIPOPROTEIN-RELATED"/>
    <property type="match status" value="1"/>
</dbReference>
<reference evidence="6 7" key="1">
    <citation type="submission" date="2016-12" db="EMBL/GenBank/DDBJ databases">
        <title>The draft genome sequence of Actinophytocola xinjiangensis.</title>
        <authorList>
            <person name="Wang W."/>
            <person name="Yuan L."/>
        </authorList>
    </citation>
    <scope>NUCLEOTIDE SEQUENCE [LARGE SCALE GENOMIC DNA]</scope>
    <source>
        <strain evidence="6 7">CGMCC 4.4663</strain>
    </source>
</reference>
<feature type="binding site" evidence="4">
    <location>
        <position position="117"/>
    </location>
    <ligand>
        <name>substrate</name>
    </ligand>
</feature>
<dbReference type="Proteomes" id="UP000185696">
    <property type="component" value="Unassembled WGS sequence"/>
</dbReference>
<keyword evidence="4" id="KW-0862">Zinc</keyword>
<dbReference type="Gene3D" id="2.120.10.30">
    <property type="entry name" value="TolB, C-terminal domain"/>
    <property type="match status" value="1"/>
</dbReference>
<dbReference type="GO" id="GO:0046872">
    <property type="term" value="F:metal ion binding"/>
    <property type="evidence" value="ECO:0007669"/>
    <property type="project" value="UniProtKB-KW"/>
</dbReference>
<evidence type="ECO:0000313" key="6">
    <source>
        <dbReference type="EMBL" id="OLF13912.1"/>
    </source>
</evidence>
<evidence type="ECO:0000256" key="2">
    <source>
        <dbReference type="ARBA" id="ARBA00022801"/>
    </source>
</evidence>
<evidence type="ECO:0000256" key="3">
    <source>
        <dbReference type="PIRSR" id="PIRSR605511-1"/>
    </source>
</evidence>
<keyword evidence="2" id="KW-0378">Hydrolase</keyword>
<dbReference type="InterPro" id="IPR051262">
    <property type="entry name" value="SMP-30/CGR1_Lactonase"/>
</dbReference>
<keyword evidence="4" id="KW-0479">Metal-binding</keyword>
<dbReference type="EMBL" id="MSIF01000001">
    <property type="protein sequence ID" value="OLF13912.1"/>
    <property type="molecule type" value="Genomic_DNA"/>
</dbReference>
<dbReference type="OrthoDB" id="2633250at2"/>
<dbReference type="InterPro" id="IPR013658">
    <property type="entry name" value="SGL"/>
</dbReference>
<comment type="similarity">
    <text evidence="1">Belongs to the SMP-30/CGR1 family.</text>
</comment>
<dbReference type="PANTHER" id="PTHR47572:SF4">
    <property type="entry name" value="LACTONASE DRP35"/>
    <property type="match status" value="1"/>
</dbReference>
<feature type="active site" description="Proton donor/acceptor" evidence="3">
    <location>
        <position position="196"/>
    </location>
</feature>
<organism evidence="6 7">
    <name type="scientific">Actinophytocola xinjiangensis</name>
    <dbReference type="NCBI Taxonomy" id="485602"/>
    <lineage>
        <taxon>Bacteria</taxon>
        <taxon>Bacillati</taxon>
        <taxon>Actinomycetota</taxon>
        <taxon>Actinomycetes</taxon>
        <taxon>Pseudonocardiales</taxon>
        <taxon>Pseudonocardiaceae</taxon>
    </lineage>
</organism>
<dbReference type="Pfam" id="PF08450">
    <property type="entry name" value="SGL"/>
    <property type="match status" value="1"/>
</dbReference>
<comment type="cofactor">
    <cofactor evidence="4">
        <name>Zn(2+)</name>
        <dbReference type="ChEBI" id="CHEBI:29105"/>
    </cofactor>
    <text evidence="4">Binds 1 divalent metal cation per subunit.</text>
</comment>
<evidence type="ECO:0000256" key="4">
    <source>
        <dbReference type="PIRSR" id="PIRSR605511-2"/>
    </source>
</evidence>
<feature type="binding site" evidence="4">
    <location>
        <position position="99"/>
    </location>
    <ligand>
        <name>substrate</name>
    </ligand>
</feature>
<sequence>MADTKVLVDSGLVLCDGPRWHNDTLWFSDLYGGHVYTVDHSGRLEQVLPVAAGPSGLAFPADGSLLVVSQHDQRILRRAADGTVTTHADLAGYARHDANDLVLDSSGRAYVSSFGYDLAAGAPLEPAPLVLVDTDGAVSVVADGLRFPNALVLTDDERTLLVSETEGHVITAFDRAPDGTLGGQRVWADLGDLRPDGMCLDAEGQLWIACLEAEAVVRVAEGGRETARVTTPGRWATACMLGGRHRRDLYVLTARTSPEMLARGEFHGAVEVVEVDVPGAGRP</sequence>
<dbReference type="AlphaFoldDB" id="A0A7Z1B1H1"/>
<proteinExistence type="inferred from homology"/>
<evidence type="ECO:0000256" key="1">
    <source>
        <dbReference type="ARBA" id="ARBA00008853"/>
    </source>
</evidence>
<dbReference type="SUPFAM" id="SSF63829">
    <property type="entry name" value="Calcium-dependent phosphotriesterase"/>
    <property type="match status" value="1"/>
</dbReference>
<dbReference type="InterPro" id="IPR005511">
    <property type="entry name" value="SMP-30"/>
</dbReference>
<feature type="binding site" evidence="4">
    <location>
        <position position="196"/>
    </location>
    <ligand>
        <name>a divalent metal cation</name>
        <dbReference type="ChEBI" id="CHEBI:60240"/>
    </ligand>
</feature>
<dbReference type="GO" id="GO:0016787">
    <property type="term" value="F:hydrolase activity"/>
    <property type="evidence" value="ECO:0007669"/>
    <property type="project" value="UniProtKB-KW"/>
</dbReference>
<protein>
    <recommendedName>
        <fullName evidence="5">SMP-30/Gluconolactonase/LRE-like region domain-containing protein</fullName>
    </recommendedName>
</protein>
<evidence type="ECO:0000313" key="7">
    <source>
        <dbReference type="Proteomes" id="UP000185696"/>
    </source>
</evidence>
<evidence type="ECO:0000259" key="5">
    <source>
        <dbReference type="Pfam" id="PF08450"/>
    </source>
</evidence>
<gene>
    <name evidence="6" type="ORF">BLA60_01635</name>
</gene>
<name>A0A7Z1B1H1_9PSEU</name>
<keyword evidence="7" id="KW-1185">Reference proteome</keyword>
<comment type="caution">
    <text evidence="6">The sequence shown here is derived from an EMBL/GenBank/DDBJ whole genome shotgun (WGS) entry which is preliminary data.</text>
</comment>
<feature type="domain" description="SMP-30/Gluconolactonase/LRE-like region" evidence="5">
    <location>
        <begin position="15"/>
        <end position="255"/>
    </location>
</feature>
<dbReference type="RefSeq" id="WP_075130860.1">
    <property type="nucleotide sequence ID" value="NZ_MSIF01000001.1"/>
</dbReference>
<feature type="binding site" evidence="4">
    <location>
        <position position="149"/>
    </location>
    <ligand>
        <name>a divalent metal cation</name>
        <dbReference type="ChEBI" id="CHEBI:60240"/>
    </ligand>
</feature>
<dbReference type="PRINTS" id="PR01790">
    <property type="entry name" value="SMP30FAMILY"/>
</dbReference>
<dbReference type="InterPro" id="IPR011042">
    <property type="entry name" value="6-blade_b-propeller_TolB-like"/>
</dbReference>
<accession>A0A7Z1B1H1</accession>